<feature type="region of interest" description="Disordered" evidence="1">
    <location>
        <begin position="1"/>
        <end position="22"/>
    </location>
</feature>
<accession>A0A1R2CH88</accession>
<evidence type="ECO:0000313" key="2">
    <source>
        <dbReference type="EMBL" id="OMJ88320.1"/>
    </source>
</evidence>
<comment type="caution">
    <text evidence="2">The sequence shown here is derived from an EMBL/GenBank/DDBJ whole genome shotgun (WGS) entry which is preliminary data.</text>
</comment>
<name>A0A1R2CH88_9CILI</name>
<feature type="compositionally biased region" description="Basic residues" evidence="1">
    <location>
        <begin position="1"/>
        <end position="14"/>
    </location>
</feature>
<gene>
    <name evidence="2" type="ORF">SteCoe_9730</name>
</gene>
<dbReference type="Proteomes" id="UP000187209">
    <property type="component" value="Unassembled WGS sequence"/>
</dbReference>
<dbReference type="AlphaFoldDB" id="A0A1R2CH88"/>
<keyword evidence="3" id="KW-1185">Reference proteome</keyword>
<dbReference type="EMBL" id="MPUH01000153">
    <property type="protein sequence ID" value="OMJ88320.1"/>
    <property type="molecule type" value="Genomic_DNA"/>
</dbReference>
<reference evidence="2 3" key="1">
    <citation type="submission" date="2016-11" db="EMBL/GenBank/DDBJ databases">
        <title>The macronuclear genome of Stentor coeruleus: a giant cell with tiny introns.</title>
        <authorList>
            <person name="Slabodnick M."/>
            <person name="Ruby J.G."/>
            <person name="Reiff S.B."/>
            <person name="Swart E.C."/>
            <person name="Gosai S."/>
            <person name="Prabakaran S."/>
            <person name="Witkowska E."/>
            <person name="Larue G.E."/>
            <person name="Fisher S."/>
            <person name="Freeman R.M."/>
            <person name="Gunawardena J."/>
            <person name="Chu W."/>
            <person name="Stover N.A."/>
            <person name="Gregory B.D."/>
            <person name="Nowacki M."/>
            <person name="Derisi J."/>
            <person name="Roy S.W."/>
            <person name="Marshall W.F."/>
            <person name="Sood P."/>
        </authorList>
    </citation>
    <scope>NUCLEOTIDE SEQUENCE [LARGE SCALE GENOMIC DNA]</scope>
    <source>
        <strain evidence="2">WM001</strain>
    </source>
</reference>
<evidence type="ECO:0000313" key="3">
    <source>
        <dbReference type="Proteomes" id="UP000187209"/>
    </source>
</evidence>
<evidence type="ECO:0000256" key="1">
    <source>
        <dbReference type="SAM" id="MobiDB-lite"/>
    </source>
</evidence>
<protein>
    <submittedName>
        <fullName evidence="2">Uncharacterized protein</fullName>
    </submittedName>
</protein>
<proteinExistence type="predicted"/>
<sequence>MNRSKTLRKQKTRISKPDPRMQKRQALITNFEAEDAVYMTRNIYKNSSSDSSNSSTRLSPRSRYKKRVHILDELGFTTNTQNHPLLLTENFKVKKSTTIGVSDFWTFKDKLSYLKQRGYWKTYNKMLYQSHMLQYKVKKSALNPDLPYIMDINAEKRAKVSMETGAQKNYCLENIVTRVSKSPTPTRSANVTPSKISVTVKTPTKLNNIIKKAEELDKFQDSCNEILYKAGMVKALTDRKHMNCLRRIVDKYQGENKKTKDDGKNHVVHK</sequence>
<organism evidence="2 3">
    <name type="scientific">Stentor coeruleus</name>
    <dbReference type="NCBI Taxonomy" id="5963"/>
    <lineage>
        <taxon>Eukaryota</taxon>
        <taxon>Sar</taxon>
        <taxon>Alveolata</taxon>
        <taxon>Ciliophora</taxon>
        <taxon>Postciliodesmatophora</taxon>
        <taxon>Heterotrichea</taxon>
        <taxon>Heterotrichida</taxon>
        <taxon>Stentoridae</taxon>
        <taxon>Stentor</taxon>
    </lineage>
</organism>